<evidence type="ECO:0000256" key="3">
    <source>
        <dbReference type="ARBA" id="ARBA00023170"/>
    </source>
</evidence>
<keyword evidence="3" id="KW-0675">Receptor</keyword>
<dbReference type="GeneID" id="116219585"/>
<dbReference type="PROSITE" id="PS50835">
    <property type="entry name" value="IG_LIKE"/>
    <property type="match status" value="1"/>
</dbReference>
<evidence type="ECO:0000256" key="5">
    <source>
        <dbReference type="ARBA" id="ARBA00043266"/>
    </source>
</evidence>
<evidence type="ECO:0000256" key="4">
    <source>
        <dbReference type="ARBA" id="ARBA00023319"/>
    </source>
</evidence>
<accession>A0A6P8F719</accession>
<keyword evidence="5" id="KW-0391">Immunity</keyword>
<evidence type="ECO:0000259" key="6">
    <source>
        <dbReference type="PROSITE" id="PS50835"/>
    </source>
</evidence>
<evidence type="ECO:0000313" key="8">
    <source>
        <dbReference type="RefSeq" id="XP_031418932.1"/>
    </source>
</evidence>
<organism evidence="7 8">
    <name type="scientific">Clupea harengus</name>
    <name type="common">Atlantic herring</name>
    <dbReference type="NCBI Taxonomy" id="7950"/>
    <lineage>
        <taxon>Eukaryota</taxon>
        <taxon>Metazoa</taxon>
        <taxon>Chordata</taxon>
        <taxon>Craniata</taxon>
        <taxon>Vertebrata</taxon>
        <taxon>Euteleostomi</taxon>
        <taxon>Actinopterygii</taxon>
        <taxon>Neopterygii</taxon>
        <taxon>Teleostei</taxon>
        <taxon>Clupei</taxon>
        <taxon>Clupeiformes</taxon>
        <taxon>Clupeoidei</taxon>
        <taxon>Clupeidae</taxon>
        <taxon>Clupea</taxon>
    </lineage>
</organism>
<gene>
    <name evidence="8" type="primary">LOC116219585</name>
</gene>
<dbReference type="OrthoDB" id="9803478at2759"/>
<dbReference type="InterPro" id="IPR051287">
    <property type="entry name" value="TCR_variable_region"/>
</dbReference>
<dbReference type="InterPro" id="IPR007110">
    <property type="entry name" value="Ig-like_dom"/>
</dbReference>
<keyword evidence="5" id="KW-1279">T cell receptor</keyword>
<evidence type="ECO:0000256" key="2">
    <source>
        <dbReference type="ARBA" id="ARBA00023130"/>
    </source>
</evidence>
<dbReference type="SMART" id="SM00409">
    <property type="entry name" value="IG"/>
    <property type="match status" value="2"/>
</dbReference>
<feature type="domain" description="Ig-like" evidence="6">
    <location>
        <begin position="112"/>
        <end position="215"/>
    </location>
</feature>
<dbReference type="Proteomes" id="UP000515152">
    <property type="component" value="Chromosome 25"/>
</dbReference>
<keyword evidence="7" id="KW-1185">Reference proteome</keyword>
<dbReference type="InterPro" id="IPR013783">
    <property type="entry name" value="Ig-like_fold"/>
</dbReference>
<dbReference type="GO" id="GO:0042101">
    <property type="term" value="C:T cell receptor complex"/>
    <property type="evidence" value="ECO:0007669"/>
    <property type="project" value="UniProtKB-KW"/>
</dbReference>
<dbReference type="InterPro" id="IPR013106">
    <property type="entry name" value="Ig_V-set"/>
</dbReference>
<dbReference type="PANTHER" id="PTHR19367:SF18">
    <property type="entry name" value="T CELL RECEPTOR ALPHA VARIABLE 16"/>
    <property type="match status" value="1"/>
</dbReference>
<evidence type="ECO:0000256" key="1">
    <source>
        <dbReference type="ARBA" id="ARBA00022729"/>
    </source>
</evidence>
<protein>
    <submittedName>
        <fullName evidence="8">Uncharacterized protein LOC116219585</fullName>
    </submittedName>
</protein>
<dbReference type="InterPro" id="IPR036179">
    <property type="entry name" value="Ig-like_dom_sf"/>
</dbReference>
<name>A0A6P8F719_CLUHA</name>
<keyword evidence="1" id="KW-0732">Signal</keyword>
<dbReference type="Pfam" id="PF07686">
    <property type="entry name" value="V-set"/>
    <property type="match status" value="2"/>
</dbReference>
<dbReference type="GO" id="GO:0002250">
    <property type="term" value="P:adaptive immune response"/>
    <property type="evidence" value="ECO:0007669"/>
    <property type="project" value="UniProtKB-KW"/>
</dbReference>
<dbReference type="RefSeq" id="XP_031418932.1">
    <property type="nucleotide sequence ID" value="XM_031563072.1"/>
</dbReference>
<reference evidence="8" key="1">
    <citation type="submission" date="2025-08" db="UniProtKB">
        <authorList>
            <consortium name="RefSeq"/>
        </authorList>
    </citation>
    <scope>IDENTIFICATION</scope>
</reference>
<keyword evidence="4" id="KW-0393">Immunoglobulin domain</keyword>
<dbReference type="SMART" id="SM00406">
    <property type="entry name" value="IGv"/>
    <property type="match status" value="2"/>
</dbReference>
<dbReference type="PANTHER" id="PTHR19367">
    <property type="entry name" value="T-CELL RECEPTOR ALPHA CHAIN V REGION"/>
    <property type="match status" value="1"/>
</dbReference>
<proteinExistence type="predicted"/>
<dbReference type="KEGG" id="char:116219585"/>
<dbReference type="Gene3D" id="2.60.40.10">
    <property type="entry name" value="Immunoglobulins"/>
    <property type="match status" value="2"/>
</dbReference>
<evidence type="ECO:0000313" key="7">
    <source>
        <dbReference type="Proteomes" id="UP000515152"/>
    </source>
</evidence>
<dbReference type="InterPro" id="IPR003599">
    <property type="entry name" value="Ig_sub"/>
</dbReference>
<dbReference type="SUPFAM" id="SSF48726">
    <property type="entry name" value="Immunoglobulin"/>
    <property type="match status" value="2"/>
</dbReference>
<dbReference type="AlphaFoldDB" id="A0A6P8F719"/>
<sequence>MSLQPPKKSLLQRVKPPGNKITPNSVELNTVERDNLTLSCNYSSGNYLQWYRQYPRSAPQFLLFITSPDKTDKSDVEPRFSGRMNKERNQMFLDISSAKLSLLSTTVLIWVIKITSNQNQSYTENGSNVTLSCSYSDRGATPQWYRQYPRSAPHFLLFITSPDKTEKSDVEPRFSGRMNKERNQMFLDISSAKLSDSALYYCALKPTVKETGKLSYKN</sequence>
<keyword evidence="2" id="KW-1064">Adaptive immunity</keyword>